<feature type="compositionally biased region" description="Polar residues" evidence="1">
    <location>
        <begin position="327"/>
        <end position="366"/>
    </location>
</feature>
<name>A0AAD9K075_9ANNE</name>
<feature type="region of interest" description="Disordered" evidence="1">
    <location>
        <begin position="66"/>
        <end position="87"/>
    </location>
</feature>
<keyword evidence="4" id="KW-1185">Reference proteome</keyword>
<evidence type="ECO:0000313" key="4">
    <source>
        <dbReference type="Proteomes" id="UP001208570"/>
    </source>
</evidence>
<evidence type="ECO:0000313" key="3">
    <source>
        <dbReference type="EMBL" id="KAK2162507.1"/>
    </source>
</evidence>
<dbReference type="PANTHER" id="PTHR13452">
    <property type="entry name" value="THUMP DOMAIN CONTAINING PROTEIN 1-RELATED"/>
    <property type="match status" value="1"/>
</dbReference>
<proteinExistence type="predicted"/>
<evidence type="ECO:0000256" key="1">
    <source>
        <dbReference type="SAM" id="MobiDB-lite"/>
    </source>
</evidence>
<dbReference type="EMBL" id="JAODUP010000097">
    <property type="protein sequence ID" value="KAK2162507.1"/>
    <property type="molecule type" value="Genomic_DNA"/>
</dbReference>
<feature type="region of interest" description="Disordered" evidence="1">
    <location>
        <begin position="287"/>
        <end position="385"/>
    </location>
</feature>
<feature type="compositionally biased region" description="Polar residues" evidence="1">
    <location>
        <begin position="297"/>
        <end position="320"/>
    </location>
</feature>
<dbReference type="CDD" id="cd11717">
    <property type="entry name" value="THUMP_THUMPD1_like"/>
    <property type="match status" value="1"/>
</dbReference>
<dbReference type="GO" id="GO:0003723">
    <property type="term" value="F:RNA binding"/>
    <property type="evidence" value="ECO:0007669"/>
    <property type="project" value="InterPro"/>
</dbReference>
<evidence type="ECO:0000259" key="2">
    <source>
        <dbReference type="Pfam" id="PF02926"/>
    </source>
</evidence>
<dbReference type="InterPro" id="IPR004114">
    <property type="entry name" value="THUMP_dom"/>
</dbReference>
<dbReference type="InterPro" id="IPR040183">
    <property type="entry name" value="THUMPD1-like"/>
</dbReference>
<dbReference type="Proteomes" id="UP001208570">
    <property type="component" value="Unassembled WGS sequence"/>
</dbReference>
<feature type="domain" description="THUMP" evidence="2">
    <location>
        <begin position="164"/>
        <end position="244"/>
    </location>
</feature>
<dbReference type="PANTHER" id="PTHR13452:SF10">
    <property type="entry name" value="THUMP DOMAIN-CONTAINING PROTEIN 1"/>
    <property type="match status" value="1"/>
</dbReference>
<reference evidence="3" key="1">
    <citation type="journal article" date="2023" name="Mol. Biol. Evol.">
        <title>Third-Generation Sequencing Reveals the Adaptive Role of the Epigenome in Three Deep-Sea Polychaetes.</title>
        <authorList>
            <person name="Perez M."/>
            <person name="Aroh O."/>
            <person name="Sun Y."/>
            <person name="Lan Y."/>
            <person name="Juniper S.K."/>
            <person name="Young C.R."/>
            <person name="Angers B."/>
            <person name="Qian P.Y."/>
        </authorList>
    </citation>
    <scope>NUCLEOTIDE SEQUENCE</scope>
    <source>
        <strain evidence="3">P08H-3</strain>
    </source>
</reference>
<comment type="caution">
    <text evidence="3">The sequence shown here is derived from an EMBL/GenBank/DDBJ whole genome shotgun (WGS) entry which is preliminary data.</text>
</comment>
<dbReference type="GO" id="GO:0006400">
    <property type="term" value="P:tRNA modification"/>
    <property type="evidence" value="ECO:0007669"/>
    <property type="project" value="InterPro"/>
</dbReference>
<protein>
    <recommendedName>
        <fullName evidence="2">THUMP domain-containing protein</fullName>
    </recommendedName>
</protein>
<gene>
    <name evidence="3" type="ORF">LSH36_97g04003</name>
</gene>
<sequence>MSDGQKTRKRKKGYYIKASQGKRACRHYHYLEPGMKGFLITCNNREKEAVREAYNILNEYADELYGPDKMKQGDDESNGASGDEPEDVETALKNEILSIKEEKSTERRFQVVDSGAKNCVFIKTTVKDPVLIVHKYLSDVYQSKTAKSRYIMRLHPVIATCHTDVNKFSQLVEDTVTQYMATGNAKTYCILIKVRNNNKFGKGDIFPVMRRLIQDMNPGNDFDDKNPDYVLSVDVIKSICCLSVMADYYKFRKYNIQEIVKVIEGSNSLESDKNMAGEQATSIMESVPGGKLEKDNGSSSNADPDTVAEQTSGQFLTSGIDSKETTESVSTGEPDNTTGSTSSGDPNKYSISPEKSVNLTATTDPETSIKPGPCEDLQQTGSEVR</sequence>
<dbReference type="Pfam" id="PF02926">
    <property type="entry name" value="THUMP"/>
    <property type="match status" value="1"/>
</dbReference>
<dbReference type="Gene3D" id="3.30.2300.10">
    <property type="entry name" value="THUMP superfamily"/>
    <property type="match status" value="1"/>
</dbReference>
<dbReference type="AlphaFoldDB" id="A0AAD9K075"/>
<organism evidence="3 4">
    <name type="scientific">Paralvinella palmiformis</name>
    <dbReference type="NCBI Taxonomy" id="53620"/>
    <lineage>
        <taxon>Eukaryota</taxon>
        <taxon>Metazoa</taxon>
        <taxon>Spiralia</taxon>
        <taxon>Lophotrochozoa</taxon>
        <taxon>Annelida</taxon>
        <taxon>Polychaeta</taxon>
        <taxon>Sedentaria</taxon>
        <taxon>Canalipalpata</taxon>
        <taxon>Terebellida</taxon>
        <taxon>Terebelliformia</taxon>
        <taxon>Alvinellidae</taxon>
        <taxon>Paralvinella</taxon>
    </lineage>
</organism>
<dbReference type="SUPFAM" id="SSF143437">
    <property type="entry name" value="THUMP domain-like"/>
    <property type="match status" value="1"/>
</dbReference>
<accession>A0AAD9K075</accession>